<organism evidence="1">
    <name type="scientific">Eutreptiella gymnastica</name>
    <dbReference type="NCBI Taxonomy" id="73025"/>
    <lineage>
        <taxon>Eukaryota</taxon>
        <taxon>Discoba</taxon>
        <taxon>Euglenozoa</taxon>
        <taxon>Euglenida</taxon>
        <taxon>Spirocuta</taxon>
        <taxon>Euglenophyceae</taxon>
        <taxon>Eutreptiales</taxon>
        <taxon>Eutreptiaceae</taxon>
        <taxon>Eutreptiella</taxon>
    </lineage>
</organism>
<name>A0A7S1J4L9_9EUGL</name>
<evidence type="ECO:0000313" key="1">
    <source>
        <dbReference type="EMBL" id="CAD9032192.1"/>
    </source>
</evidence>
<gene>
    <name evidence="1" type="ORF">EGYM00392_LOCUS43334</name>
</gene>
<dbReference type="EMBL" id="HBGA01116294">
    <property type="protein sequence ID" value="CAD9032192.1"/>
    <property type="molecule type" value="Transcribed_RNA"/>
</dbReference>
<protein>
    <submittedName>
        <fullName evidence="1">Uncharacterized protein</fullName>
    </submittedName>
</protein>
<dbReference type="AlphaFoldDB" id="A0A7S1J4L9"/>
<proteinExistence type="predicted"/>
<sequence>MLIFHAQRSQSDALWGQPASSWLSSDFSFIPNILPGVDDTKCSSFGCYADQHVPCSVLCKMLLTQYLITVQMFLVLTHSMHRCCRKQFSALEILWCDMSLATQGKAKRASVHPPHLPLGRGSTYGITQRSELPGFSSECNLPPLI</sequence>
<accession>A0A7S1J4L9</accession>
<reference evidence="1" key="1">
    <citation type="submission" date="2021-01" db="EMBL/GenBank/DDBJ databases">
        <authorList>
            <person name="Corre E."/>
            <person name="Pelletier E."/>
            <person name="Niang G."/>
            <person name="Scheremetjew M."/>
            <person name="Finn R."/>
            <person name="Kale V."/>
            <person name="Holt S."/>
            <person name="Cochrane G."/>
            <person name="Meng A."/>
            <person name="Brown T."/>
            <person name="Cohen L."/>
        </authorList>
    </citation>
    <scope>NUCLEOTIDE SEQUENCE</scope>
    <source>
        <strain evidence="1">NIES-381</strain>
    </source>
</reference>